<dbReference type="PROSITE" id="PS50922">
    <property type="entry name" value="TLC"/>
    <property type="match status" value="1"/>
</dbReference>
<dbReference type="FunCoup" id="A0A1Y2ETU9">
    <property type="interactions" value="146"/>
</dbReference>
<dbReference type="GO" id="GO:0005783">
    <property type="term" value="C:endoplasmic reticulum"/>
    <property type="evidence" value="ECO:0007669"/>
    <property type="project" value="TreeGrafter"/>
</dbReference>
<proteinExistence type="predicted"/>
<evidence type="ECO:0000256" key="4">
    <source>
        <dbReference type="ARBA" id="ARBA00023136"/>
    </source>
</evidence>
<dbReference type="PANTHER" id="PTHR13439">
    <property type="entry name" value="CT120 PROTEIN"/>
    <property type="match status" value="1"/>
</dbReference>
<dbReference type="Pfam" id="PF03798">
    <property type="entry name" value="TRAM_LAG1_CLN8"/>
    <property type="match status" value="1"/>
</dbReference>
<evidence type="ECO:0000256" key="1">
    <source>
        <dbReference type="ARBA" id="ARBA00004141"/>
    </source>
</evidence>
<dbReference type="AlphaFoldDB" id="A0A1Y2ETU9"/>
<dbReference type="GO" id="GO:0016020">
    <property type="term" value="C:membrane"/>
    <property type="evidence" value="ECO:0007669"/>
    <property type="project" value="UniProtKB-SubCell"/>
</dbReference>
<dbReference type="EMBL" id="MCGR01000042">
    <property type="protein sequence ID" value="ORY74265.1"/>
    <property type="molecule type" value="Genomic_DNA"/>
</dbReference>
<feature type="transmembrane region" description="Helical" evidence="6">
    <location>
        <begin position="190"/>
        <end position="210"/>
    </location>
</feature>
<dbReference type="InterPro" id="IPR050846">
    <property type="entry name" value="TLCD"/>
</dbReference>
<keyword evidence="4 5" id="KW-0472">Membrane</keyword>
<reference evidence="8 9" key="1">
    <citation type="submission" date="2016-07" db="EMBL/GenBank/DDBJ databases">
        <title>Pervasive Adenine N6-methylation of Active Genes in Fungi.</title>
        <authorList>
            <consortium name="DOE Joint Genome Institute"/>
            <person name="Mondo S.J."/>
            <person name="Dannebaum R.O."/>
            <person name="Kuo R.C."/>
            <person name="Labutti K."/>
            <person name="Haridas S."/>
            <person name="Kuo A."/>
            <person name="Salamov A."/>
            <person name="Ahrendt S.R."/>
            <person name="Lipzen A."/>
            <person name="Sullivan W."/>
            <person name="Andreopoulos W.B."/>
            <person name="Clum A."/>
            <person name="Lindquist E."/>
            <person name="Daum C."/>
            <person name="Ramamoorthy G.K."/>
            <person name="Gryganskyi A."/>
            <person name="Culley D."/>
            <person name="Magnuson J.K."/>
            <person name="James T.Y."/>
            <person name="O'Malley M.A."/>
            <person name="Stajich J.E."/>
            <person name="Spatafora J.W."/>
            <person name="Visel A."/>
            <person name="Grigoriev I.V."/>
        </authorList>
    </citation>
    <scope>NUCLEOTIDE SEQUENCE [LARGE SCALE GENOMIC DNA]</scope>
    <source>
        <strain evidence="8 9">62-1032</strain>
    </source>
</reference>
<accession>A0A1Y2ETU9</accession>
<feature type="transmembrane region" description="Helical" evidence="6">
    <location>
        <begin position="20"/>
        <end position="40"/>
    </location>
</feature>
<dbReference type="SMART" id="SM00724">
    <property type="entry name" value="TLC"/>
    <property type="match status" value="1"/>
</dbReference>
<gene>
    <name evidence="8" type="ORF">BCR35DRAFT_306713</name>
</gene>
<name>A0A1Y2ETU9_9BASI</name>
<dbReference type="Proteomes" id="UP000193467">
    <property type="component" value="Unassembled WGS sequence"/>
</dbReference>
<protein>
    <submittedName>
        <fullName evidence="8">TLC domain-domain-containing protein</fullName>
    </submittedName>
</protein>
<comment type="caution">
    <text evidence="8">The sequence shown here is derived from an EMBL/GenBank/DDBJ whole genome shotgun (WGS) entry which is preliminary data.</text>
</comment>
<dbReference type="STRING" id="106004.A0A1Y2ETU9"/>
<evidence type="ECO:0000313" key="8">
    <source>
        <dbReference type="EMBL" id="ORY74265.1"/>
    </source>
</evidence>
<evidence type="ECO:0000259" key="7">
    <source>
        <dbReference type="PROSITE" id="PS50922"/>
    </source>
</evidence>
<feature type="domain" description="TLC" evidence="7">
    <location>
        <begin position="62"/>
        <end position="259"/>
    </location>
</feature>
<dbReference type="InParanoid" id="A0A1Y2ETU9"/>
<evidence type="ECO:0000256" key="5">
    <source>
        <dbReference type="PROSITE-ProRule" id="PRU00205"/>
    </source>
</evidence>
<dbReference type="InterPro" id="IPR006634">
    <property type="entry name" value="TLC-dom"/>
</dbReference>
<evidence type="ECO:0000313" key="9">
    <source>
        <dbReference type="Proteomes" id="UP000193467"/>
    </source>
</evidence>
<evidence type="ECO:0000256" key="6">
    <source>
        <dbReference type="SAM" id="Phobius"/>
    </source>
</evidence>
<dbReference type="OrthoDB" id="10266980at2759"/>
<keyword evidence="2 5" id="KW-0812">Transmembrane</keyword>
<keyword evidence="9" id="KW-1185">Reference proteome</keyword>
<keyword evidence="3 6" id="KW-1133">Transmembrane helix</keyword>
<organism evidence="8 9">
    <name type="scientific">Leucosporidium creatinivorum</name>
    <dbReference type="NCBI Taxonomy" id="106004"/>
    <lineage>
        <taxon>Eukaryota</taxon>
        <taxon>Fungi</taxon>
        <taxon>Dikarya</taxon>
        <taxon>Basidiomycota</taxon>
        <taxon>Pucciniomycotina</taxon>
        <taxon>Microbotryomycetes</taxon>
        <taxon>Leucosporidiales</taxon>
        <taxon>Leucosporidium</taxon>
    </lineage>
</organism>
<feature type="transmembrane region" description="Helical" evidence="6">
    <location>
        <begin position="71"/>
        <end position="89"/>
    </location>
</feature>
<feature type="transmembrane region" description="Helical" evidence="6">
    <location>
        <begin position="136"/>
        <end position="156"/>
    </location>
</feature>
<dbReference type="GO" id="GO:0055088">
    <property type="term" value="P:lipid homeostasis"/>
    <property type="evidence" value="ECO:0007669"/>
    <property type="project" value="TreeGrafter"/>
</dbReference>
<sequence>MSFFNTPAVVETCKLLHVPYLAADSNLALLLFGCTFFFAMQWASHSLSPHLFPHHFATFNRKTRCDWDLHFTGWIHALISTPASLYLILHPSPALAADPIFSYASLEGAVFAFSGGYFAYDLLISLWLVRTHGVPFVIHASACCFIFFKAFTPILMGVGPNFLVWEFSTIFLHPHWWLDKLNVTGSVLQLVNGAFLLLSFFGARIAWGGYMTYVLWHLLDNPRMSPSLRWGFRAANIALNVLNWSWFRLMILSVLSRLKKREDGKAGDGTAEPGKKKEL</sequence>
<dbReference type="PANTHER" id="PTHR13439:SF0">
    <property type="entry name" value="TOPOISOMERASE I DAMAGE AFFECTED PROTEIN 4"/>
    <property type="match status" value="1"/>
</dbReference>
<evidence type="ECO:0000256" key="3">
    <source>
        <dbReference type="ARBA" id="ARBA00022989"/>
    </source>
</evidence>
<evidence type="ECO:0000256" key="2">
    <source>
        <dbReference type="ARBA" id="ARBA00022692"/>
    </source>
</evidence>
<feature type="transmembrane region" description="Helical" evidence="6">
    <location>
        <begin position="109"/>
        <end position="129"/>
    </location>
</feature>
<comment type="subcellular location">
    <subcellularLocation>
        <location evidence="1">Membrane</location>
        <topology evidence="1">Multi-pass membrane protein</topology>
    </subcellularLocation>
</comment>